<comment type="caution">
    <text evidence="1">The sequence shown here is derived from an EMBL/GenBank/DDBJ whole genome shotgun (WGS) entry which is preliminary data.</text>
</comment>
<evidence type="ECO:0000313" key="1">
    <source>
        <dbReference type="EMBL" id="GEU87990.1"/>
    </source>
</evidence>
<accession>A0A6L2NPA8</accession>
<reference evidence="1" key="1">
    <citation type="journal article" date="2019" name="Sci. Rep.">
        <title>Draft genome of Tanacetum cinerariifolium, the natural source of mosquito coil.</title>
        <authorList>
            <person name="Yamashiro T."/>
            <person name="Shiraishi A."/>
            <person name="Satake H."/>
            <person name="Nakayama K."/>
        </authorList>
    </citation>
    <scope>NUCLEOTIDE SEQUENCE</scope>
</reference>
<dbReference type="AlphaFoldDB" id="A0A6L2NPA8"/>
<gene>
    <name evidence="1" type="ORF">Tci_059968</name>
</gene>
<proteinExistence type="predicted"/>
<dbReference type="EMBL" id="BKCJ010009651">
    <property type="protein sequence ID" value="GEU87990.1"/>
    <property type="molecule type" value="Genomic_DNA"/>
</dbReference>
<organism evidence="1">
    <name type="scientific">Tanacetum cinerariifolium</name>
    <name type="common">Dalmatian daisy</name>
    <name type="synonym">Chrysanthemum cinerariifolium</name>
    <dbReference type="NCBI Taxonomy" id="118510"/>
    <lineage>
        <taxon>Eukaryota</taxon>
        <taxon>Viridiplantae</taxon>
        <taxon>Streptophyta</taxon>
        <taxon>Embryophyta</taxon>
        <taxon>Tracheophyta</taxon>
        <taxon>Spermatophyta</taxon>
        <taxon>Magnoliopsida</taxon>
        <taxon>eudicotyledons</taxon>
        <taxon>Gunneridae</taxon>
        <taxon>Pentapetalae</taxon>
        <taxon>asterids</taxon>
        <taxon>campanulids</taxon>
        <taxon>Asterales</taxon>
        <taxon>Asteraceae</taxon>
        <taxon>Asteroideae</taxon>
        <taxon>Anthemideae</taxon>
        <taxon>Anthemidinae</taxon>
        <taxon>Tanacetum</taxon>
    </lineage>
</organism>
<protein>
    <submittedName>
        <fullName evidence="1">Uncharacterized protein</fullName>
    </submittedName>
</protein>
<name>A0A6L2NPA8_TANCI</name>
<sequence length="137" mass="15230">MSPISHLMSPITQESFLSMSDAYTVAVSGVSGAETHAHTPTPSESEAQNGLPDSILSRLSSQLLIIAALNCRQPAKVHNLLNIFSNLSFKQHYELIFCYIRLSSMRQLFEQRSWDAVVSKTLKLHSFLHAAEDDDVI</sequence>